<dbReference type="EMBL" id="JBITDC010000002">
    <property type="protein sequence ID" value="MFI5674070.1"/>
    <property type="molecule type" value="Genomic_DNA"/>
</dbReference>
<accession>A0ABW7XVG6</accession>
<dbReference type="InterPro" id="IPR015422">
    <property type="entry name" value="PyrdxlP-dep_Trfase_small"/>
</dbReference>
<comment type="caution">
    <text evidence="2">The sequence shown here is derived from an EMBL/GenBank/DDBJ whole genome shotgun (WGS) entry which is preliminary data.</text>
</comment>
<keyword evidence="3" id="KW-1185">Reference proteome</keyword>
<gene>
    <name evidence="2" type="ORF">ACIA8P_05280</name>
</gene>
<protein>
    <submittedName>
        <fullName evidence="2">Uncharacterized protein</fullName>
    </submittedName>
</protein>
<dbReference type="Gene3D" id="3.40.640.10">
    <property type="entry name" value="Type I PLP-dependent aspartate aminotransferase-like (Major domain)"/>
    <property type="match status" value="1"/>
</dbReference>
<feature type="region of interest" description="Disordered" evidence="1">
    <location>
        <begin position="1"/>
        <end position="24"/>
    </location>
</feature>
<dbReference type="SUPFAM" id="SSF53383">
    <property type="entry name" value="PLP-dependent transferases"/>
    <property type="match status" value="1"/>
</dbReference>
<evidence type="ECO:0000313" key="2">
    <source>
        <dbReference type="EMBL" id="MFI5674070.1"/>
    </source>
</evidence>
<organism evidence="2 3">
    <name type="scientific">Streptomyces cellulosae</name>
    <dbReference type="NCBI Taxonomy" id="1968"/>
    <lineage>
        <taxon>Bacteria</taxon>
        <taxon>Bacillati</taxon>
        <taxon>Actinomycetota</taxon>
        <taxon>Actinomycetes</taxon>
        <taxon>Kitasatosporales</taxon>
        <taxon>Streptomycetaceae</taxon>
        <taxon>Streptomyces</taxon>
    </lineage>
</organism>
<dbReference type="InterPro" id="IPR015421">
    <property type="entry name" value="PyrdxlP-dep_Trfase_major"/>
</dbReference>
<reference evidence="2 3" key="1">
    <citation type="submission" date="2024-10" db="EMBL/GenBank/DDBJ databases">
        <title>The Natural Products Discovery Center: Release of the First 8490 Sequenced Strains for Exploring Actinobacteria Biosynthetic Diversity.</title>
        <authorList>
            <person name="Kalkreuter E."/>
            <person name="Kautsar S.A."/>
            <person name="Yang D."/>
            <person name="Bader C.D."/>
            <person name="Teijaro C.N."/>
            <person name="Fluegel L."/>
            <person name="Davis C.M."/>
            <person name="Simpson J.R."/>
            <person name="Lauterbach L."/>
            <person name="Steele A.D."/>
            <person name="Gui C."/>
            <person name="Meng S."/>
            <person name="Li G."/>
            <person name="Viehrig K."/>
            <person name="Ye F."/>
            <person name="Su P."/>
            <person name="Kiefer A.F."/>
            <person name="Nichols A."/>
            <person name="Cepeda A.J."/>
            <person name="Yan W."/>
            <person name="Fan B."/>
            <person name="Jiang Y."/>
            <person name="Adhikari A."/>
            <person name="Zheng C.-J."/>
            <person name="Schuster L."/>
            <person name="Cowan T.M."/>
            <person name="Smanski M.J."/>
            <person name="Chevrette M.G."/>
            <person name="De Carvalho L.P.S."/>
            <person name="Shen B."/>
        </authorList>
    </citation>
    <scope>NUCLEOTIDE SEQUENCE [LARGE SCALE GENOMIC DNA]</scope>
    <source>
        <strain evidence="2 3">NPDC051599</strain>
    </source>
</reference>
<dbReference type="RefSeq" id="WP_398655034.1">
    <property type="nucleotide sequence ID" value="NZ_JBITDC010000002.1"/>
</dbReference>
<proteinExistence type="predicted"/>
<dbReference type="Proteomes" id="UP001612415">
    <property type="component" value="Unassembled WGS sequence"/>
</dbReference>
<name>A0ABW7XVG6_STRCE</name>
<sequence>MLREHASTAPQYGPTEGVTRTREAAAVRATETGRAVAAEKNVLISSGSQQALSPVARVVLLVRDTTGP</sequence>
<evidence type="ECO:0000313" key="3">
    <source>
        <dbReference type="Proteomes" id="UP001612415"/>
    </source>
</evidence>
<evidence type="ECO:0000256" key="1">
    <source>
        <dbReference type="SAM" id="MobiDB-lite"/>
    </source>
</evidence>
<dbReference type="InterPro" id="IPR015424">
    <property type="entry name" value="PyrdxlP-dep_Trfase"/>
</dbReference>
<dbReference type="Gene3D" id="3.90.1150.10">
    <property type="entry name" value="Aspartate Aminotransferase, domain 1"/>
    <property type="match status" value="1"/>
</dbReference>